<dbReference type="GO" id="GO:0006777">
    <property type="term" value="P:Mo-molybdopterin cofactor biosynthetic process"/>
    <property type="evidence" value="ECO:0007669"/>
    <property type="project" value="UniProtKB-UniRule"/>
</dbReference>
<dbReference type="PANTHER" id="PTHR30592:SF1">
    <property type="entry name" value="SULFUR CARRIER PROTEIN FDHD"/>
    <property type="match status" value="1"/>
</dbReference>
<dbReference type="GO" id="GO:0097163">
    <property type="term" value="F:sulfur carrier activity"/>
    <property type="evidence" value="ECO:0007669"/>
    <property type="project" value="UniProtKB-UniRule"/>
</dbReference>
<feature type="active site" description="Cysteine persulfide intermediate" evidence="3">
    <location>
        <position position="109"/>
    </location>
</feature>
<proteinExistence type="inferred from homology"/>
<dbReference type="EMBL" id="JFHU01000181">
    <property type="protein sequence ID" value="EXX86698.1"/>
    <property type="molecule type" value="Genomic_DNA"/>
</dbReference>
<evidence type="ECO:0000256" key="2">
    <source>
        <dbReference type="ARBA" id="ARBA00023150"/>
    </source>
</evidence>
<keyword evidence="5" id="KW-1185">Reference proteome</keyword>
<evidence type="ECO:0000256" key="1">
    <source>
        <dbReference type="ARBA" id="ARBA00022490"/>
    </source>
</evidence>
<comment type="subcellular location">
    <subcellularLocation>
        <location evidence="3">Cytoplasm</location>
    </subcellularLocation>
</comment>
<dbReference type="RefSeq" id="WP_223299015.1">
    <property type="nucleotide sequence ID" value="NZ_KK082203.1"/>
</dbReference>
<dbReference type="InterPro" id="IPR003786">
    <property type="entry name" value="FdhD"/>
</dbReference>
<comment type="function">
    <text evidence="3">Required for formate dehydrogenase (FDH) activity. Acts as a sulfur carrier protein that transfers sulfur from IscS to the molybdenum cofactor prior to its insertion into FDH.</text>
</comment>
<dbReference type="NCBIfam" id="TIGR00129">
    <property type="entry name" value="fdhD_narQ"/>
    <property type="match status" value="1"/>
</dbReference>
<dbReference type="SUPFAM" id="SSF53927">
    <property type="entry name" value="Cytidine deaminase-like"/>
    <property type="match status" value="1"/>
</dbReference>
<name>A0A9W5W6H3_9BACL</name>
<accession>A0A9W5W6H3</accession>
<keyword evidence="2 3" id="KW-0501">Molybdenum cofactor biosynthesis</keyword>
<dbReference type="PIRSF" id="PIRSF015626">
    <property type="entry name" value="FdhD"/>
    <property type="match status" value="1"/>
</dbReference>
<evidence type="ECO:0000313" key="4">
    <source>
        <dbReference type="EMBL" id="EXX86698.1"/>
    </source>
</evidence>
<feature type="binding site" evidence="3">
    <location>
        <begin position="249"/>
        <end position="254"/>
    </location>
    <ligand>
        <name>Mo-bis(molybdopterin guanine dinucleotide)</name>
        <dbReference type="ChEBI" id="CHEBI:60539"/>
    </ligand>
</feature>
<dbReference type="InterPro" id="IPR016193">
    <property type="entry name" value="Cytidine_deaminase-like"/>
</dbReference>
<dbReference type="Pfam" id="PF02634">
    <property type="entry name" value="FdhD-NarQ"/>
    <property type="match status" value="1"/>
</dbReference>
<dbReference type="GO" id="GO:0005737">
    <property type="term" value="C:cytoplasm"/>
    <property type="evidence" value="ECO:0007669"/>
    <property type="project" value="UniProtKB-SubCell"/>
</dbReference>
<dbReference type="Gene3D" id="3.10.20.10">
    <property type="match status" value="1"/>
</dbReference>
<evidence type="ECO:0000313" key="5">
    <source>
        <dbReference type="Proteomes" id="UP000053750"/>
    </source>
</evidence>
<dbReference type="GO" id="GO:0016783">
    <property type="term" value="F:sulfurtransferase activity"/>
    <property type="evidence" value="ECO:0007669"/>
    <property type="project" value="InterPro"/>
</dbReference>
<comment type="similarity">
    <text evidence="3">Belongs to the FdhD family.</text>
</comment>
<sequence>MAVRDKMSDEWTVRRYENGVWTTGADEIAEETPVTIRLDGMEFATIVCSPTDLDDLIYGFLASEGVIVWPDDVARLDWDEGRGIADVALKRKITLAEADFGKRVIGSCCGKSRQFYLRADAKTAKTSLSKLRMTAAECLEAMAELQRASDIFDRTGGVHNAALYDPQQRRTLAVRADIGRHNALDKLYGHGLRHGLTGRDKAIIFSGRLSSEVLLKTAKIGAAVLVAKSAPTALALRLAHDLGITAVGFARGDRLNVYTHVERLAGS</sequence>
<comment type="caution">
    <text evidence="4">The sequence shown here is derived from an EMBL/GenBank/DDBJ whole genome shotgun (WGS) entry which is preliminary data.</text>
</comment>
<dbReference type="AlphaFoldDB" id="A0A9W5W6H3"/>
<keyword evidence="1 3" id="KW-0963">Cytoplasm</keyword>
<evidence type="ECO:0000256" key="3">
    <source>
        <dbReference type="HAMAP-Rule" id="MF_00187"/>
    </source>
</evidence>
<gene>
    <name evidence="3" type="primary">fdhD</name>
    <name evidence="4" type="ORF">BG53_05485</name>
</gene>
<protein>
    <recommendedName>
        <fullName evidence="3">Sulfur carrier protein FdhD</fullName>
    </recommendedName>
</protein>
<dbReference type="Proteomes" id="UP000053750">
    <property type="component" value="Unassembled WGS sequence"/>
</dbReference>
<dbReference type="Gene3D" id="3.40.140.10">
    <property type="entry name" value="Cytidine Deaminase, domain 2"/>
    <property type="match status" value="1"/>
</dbReference>
<dbReference type="PANTHER" id="PTHR30592">
    <property type="entry name" value="FORMATE DEHYDROGENASE"/>
    <property type="match status" value="1"/>
</dbReference>
<organism evidence="4 5">
    <name type="scientific">Paenibacillus darwinianus</name>
    <dbReference type="NCBI Taxonomy" id="1380763"/>
    <lineage>
        <taxon>Bacteria</taxon>
        <taxon>Bacillati</taxon>
        <taxon>Bacillota</taxon>
        <taxon>Bacilli</taxon>
        <taxon>Bacillales</taxon>
        <taxon>Paenibacillaceae</taxon>
        <taxon>Paenibacillus</taxon>
    </lineage>
</organism>
<dbReference type="HAMAP" id="MF_00187">
    <property type="entry name" value="FdhD"/>
    <property type="match status" value="1"/>
</dbReference>
<reference evidence="4 5" key="1">
    <citation type="submission" date="2014-02" db="EMBL/GenBank/DDBJ databases">
        <title>Genome sequence of Paenibacillus darwinianus reveals adaptive mechanisms for survival in Antarctic soils.</title>
        <authorList>
            <person name="Dsouza M."/>
            <person name="Taylor M.W."/>
            <person name="Turner S.J."/>
            <person name="Aislabie J."/>
        </authorList>
    </citation>
    <scope>NUCLEOTIDE SEQUENCE [LARGE SCALE GENOMIC DNA]</scope>
    <source>
        <strain evidence="4 5">CE1</strain>
    </source>
</reference>